<evidence type="ECO:0000313" key="2">
    <source>
        <dbReference type="Proteomes" id="UP000662888"/>
    </source>
</evidence>
<reference evidence="1 2" key="1">
    <citation type="submission" date="2020-11" db="EMBL/GenBank/DDBJ databases">
        <authorList>
            <person name="Sun Q."/>
        </authorList>
    </citation>
    <scope>NUCLEOTIDE SEQUENCE [LARGE SCALE GENOMIC DNA]</scope>
    <source>
        <strain evidence="1 2">P8398</strain>
    </source>
</reference>
<organism evidence="1 2">
    <name type="scientific">Massilia antarctica</name>
    <dbReference type="NCBI Taxonomy" id="2765360"/>
    <lineage>
        <taxon>Bacteria</taxon>
        <taxon>Pseudomonadati</taxon>
        <taxon>Pseudomonadota</taxon>
        <taxon>Betaproteobacteria</taxon>
        <taxon>Burkholderiales</taxon>
        <taxon>Oxalobacteraceae</taxon>
        <taxon>Telluria group</taxon>
        <taxon>Massilia</taxon>
    </lineage>
</organism>
<keyword evidence="2" id="KW-1185">Reference proteome</keyword>
<evidence type="ECO:0000313" key="1">
    <source>
        <dbReference type="EMBL" id="QPI48870.1"/>
    </source>
</evidence>
<dbReference type="RefSeq" id="WP_206088484.1">
    <property type="nucleotide sequence ID" value="NZ_CP065053.1"/>
</dbReference>
<dbReference type="Gene3D" id="1.20.5.2050">
    <property type="match status" value="2"/>
</dbReference>
<dbReference type="Proteomes" id="UP000662888">
    <property type="component" value="Chromosome"/>
</dbReference>
<proteinExistence type="predicted"/>
<accession>A0AA48WA89</accession>
<sequence length="396" mass="44279">MSNDKPVQKSRHAPEQIGIYRILHPVLGRYYQQVTLHRNGEQFDKRFFEADCGGEQQALRVAQAWRDRIIEQHPPMTLAKFCTIVRKNNTSGVPGVSRTIKRHRNQQGAVKERIYWVARTPMPGGTSPARSFSVKTFGEDEAKRLAVAARMADLSELERTIFRSELQPQPVSNAEAMSFLDRELGRPAERKAERAERQALKAEHNRVRAQAVQAKVHRLQEAQLASLRAPTNSTGEPYIGRSSRVGEIAGYWRVSIERKGKKYRKTFSDGVYGSTAAALAAAQTWRDQLFQSMPPSNKAAVAARINSTNTSGIAGVHLAKAGPDKTPASWVAMKPKSKGQPSRLKRFSIAKYGHEEAFALAVQARLAFVAELAQTPHFQHRAAQQLDHIMSRKTAR</sequence>
<gene>
    <name evidence="1" type="ORF">IV454_25765</name>
</gene>
<dbReference type="EMBL" id="CP065053">
    <property type="protein sequence ID" value="QPI48870.1"/>
    <property type="molecule type" value="Genomic_DNA"/>
</dbReference>
<name>A0AA48WA89_9BURK</name>
<protein>
    <submittedName>
        <fullName evidence="1">AP2 domain-containing protein</fullName>
    </submittedName>
</protein>